<dbReference type="STRING" id="1844972.A7K91_24270"/>
<feature type="compositionally biased region" description="Basic and acidic residues" evidence="1">
    <location>
        <begin position="78"/>
        <end position="87"/>
    </location>
</feature>
<dbReference type="EMBL" id="LYPA01000047">
    <property type="protein sequence ID" value="OBR66339.1"/>
    <property type="molecule type" value="Genomic_DNA"/>
</dbReference>
<feature type="region of interest" description="Disordered" evidence="1">
    <location>
        <begin position="44"/>
        <end position="87"/>
    </location>
</feature>
<evidence type="ECO:0000313" key="2">
    <source>
        <dbReference type="EMBL" id="OBR66339.1"/>
    </source>
</evidence>
<organism evidence="2 3">
    <name type="scientific">Paenibacillus oryzae</name>
    <dbReference type="NCBI Taxonomy" id="1844972"/>
    <lineage>
        <taxon>Bacteria</taxon>
        <taxon>Bacillati</taxon>
        <taxon>Bacillota</taxon>
        <taxon>Bacilli</taxon>
        <taxon>Bacillales</taxon>
        <taxon>Paenibacillaceae</taxon>
        <taxon>Paenibacillus</taxon>
    </lineage>
</organism>
<evidence type="ECO:0008006" key="4">
    <source>
        <dbReference type="Google" id="ProtNLM"/>
    </source>
</evidence>
<dbReference type="RefSeq" id="WP_082967333.1">
    <property type="nucleotide sequence ID" value="NZ_LYPA01000047.1"/>
</dbReference>
<proteinExistence type="predicted"/>
<protein>
    <recommendedName>
        <fullName evidence="4">YycC family protein</fullName>
    </recommendedName>
</protein>
<gene>
    <name evidence="2" type="ORF">A7K91_24270</name>
</gene>
<reference evidence="2 3" key="1">
    <citation type="submission" date="2016-05" db="EMBL/GenBank/DDBJ databases">
        <title>Paenibacillus oryzae. sp. nov., isolated from the rice root.</title>
        <authorList>
            <person name="Zhang J."/>
            <person name="Zhang X."/>
        </authorList>
    </citation>
    <scope>NUCLEOTIDE SEQUENCE [LARGE SCALE GENOMIC DNA]</scope>
    <source>
        <strain evidence="2 3">1DrF-4</strain>
    </source>
</reference>
<name>A0A1A5YL47_9BACL</name>
<evidence type="ECO:0000256" key="1">
    <source>
        <dbReference type="SAM" id="MobiDB-lite"/>
    </source>
</evidence>
<sequence length="87" mass="9146">MSKPLQISADTAIKLSEQLGVPIEHLMHMPRHILLQKLASLNSGALSDTPDKADYTPAKPAEGEGGKTGEQGHVNASVEDKTDGSGQ</sequence>
<dbReference type="OrthoDB" id="2357473at2"/>
<accession>A0A1A5YL47</accession>
<evidence type="ECO:0000313" key="3">
    <source>
        <dbReference type="Proteomes" id="UP000092024"/>
    </source>
</evidence>
<dbReference type="AlphaFoldDB" id="A0A1A5YL47"/>
<dbReference type="Pfam" id="PF14174">
    <property type="entry name" value="YycC"/>
    <property type="match status" value="1"/>
</dbReference>
<dbReference type="Proteomes" id="UP000092024">
    <property type="component" value="Unassembled WGS sequence"/>
</dbReference>
<dbReference type="InterPro" id="IPR025550">
    <property type="entry name" value="YycC"/>
</dbReference>
<keyword evidence="3" id="KW-1185">Reference proteome</keyword>
<comment type="caution">
    <text evidence="2">The sequence shown here is derived from an EMBL/GenBank/DDBJ whole genome shotgun (WGS) entry which is preliminary data.</text>
</comment>